<dbReference type="Proteomes" id="UP000249499">
    <property type="component" value="Plasmid pRt1078"/>
</dbReference>
<evidence type="ECO:0000313" key="1">
    <source>
        <dbReference type="EMBL" id="WFR97700.1"/>
    </source>
</evidence>
<evidence type="ECO:0000313" key="2">
    <source>
        <dbReference type="Proteomes" id="UP000249499"/>
    </source>
</evidence>
<gene>
    <name evidence="1" type="ORF">PR017_21195</name>
</gene>
<geneLocation type="plasmid" evidence="1 2">
    <name>pRt1078</name>
</geneLocation>
<protein>
    <submittedName>
        <fullName evidence="1">Uncharacterized protein</fullName>
    </submittedName>
</protein>
<organism evidence="1 2">
    <name type="scientific">Rhizobium tumorigenes</name>
    <dbReference type="NCBI Taxonomy" id="2041385"/>
    <lineage>
        <taxon>Bacteria</taxon>
        <taxon>Pseudomonadati</taxon>
        <taxon>Pseudomonadota</taxon>
        <taxon>Alphaproteobacteria</taxon>
        <taxon>Hyphomicrobiales</taxon>
        <taxon>Rhizobiaceae</taxon>
        <taxon>Rhizobium/Agrobacterium group</taxon>
        <taxon>Rhizobium</taxon>
    </lineage>
</organism>
<reference evidence="1 2" key="1">
    <citation type="journal article" date="2018" name="Sci. Rep.">
        <title>Rhizobium tumorigenes sp. nov., a novel plant tumorigenic bacterium isolated from cane gall tumors on thornless blackberry.</title>
        <authorList>
            <person name="Kuzmanovi N."/>
            <person name="Smalla K."/>
            <person name="Gronow S."/>
            <person name="PuBawska J."/>
        </authorList>
    </citation>
    <scope>NUCLEOTIDE SEQUENCE [LARGE SCALE GENOMIC DNA]</scope>
    <source>
        <strain evidence="1 2">1078</strain>
    </source>
</reference>
<reference evidence="2" key="2">
    <citation type="journal article" date="2023" name="MicrobiologyOpen">
        <title>Genomics of the tumorigenes clade of the family Rhizobiaceae and description of Rhizobium rhododendri sp. nov.</title>
        <authorList>
            <person name="Kuzmanovic N."/>
            <person name="diCenzo G.C."/>
            <person name="Bunk B."/>
            <person name="Sproeer C."/>
            <person name="Fruehling A."/>
            <person name="Neumann-Schaal M."/>
            <person name="Overmann J."/>
            <person name="Smalla K."/>
        </authorList>
    </citation>
    <scope>NUCLEOTIDE SEQUENCE [LARGE SCALE GENOMIC DNA]</scope>
    <source>
        <strain evidence="2">1078</strain>
        <plasmid evidence="2">pRt1078</plasmid>
    </source>
</reference>
<dbReference type="RefSeq" id="WP_111217072.1">
    <property type="nucleotide sequence ID" value="NZ_CP117256.1"/>
</dbReference>
<name>A0AAF1K8D3_9HYPH</name>
<dbReference type="AlphaFoldDB" id="A0AAF1K8D3"/>
<proteinExistence type="predicted"/>
<keyword evidence="2" id="KW-1185">Reference proteome</keyword>
<dbReference type="EMBL" id="CP117256">
    <property type="protein sequence ID" value="WFR97700.1"/>
    <property type="molecule type" value="Genomic_DNA"/>
</dbReference>
<keyword evidence="1" id="KW-0614">Plasmid</keyword>
<accession>A0AAF1K8D3</accession>
<dbReference type="KEGG" id="rtu:PR017_21195"/>
<sequence length="99" mass="11061">MDLEVVSVRSYALLVANAQLWQEIGAVESRKFLAEASVHLKNPAVADFMMCLEEKFVSRRPKSISFRNITVLRKLGDPIATTKSGKLLRVWASINKALS</sequence>